<dbReference type="PANTHER" id="PTHR12220:SF24">
    <property type="entry name" value="LARGE RIBOSOMAL SUBUNIT PROTEIN UL16M"/>
    <property type="match status" value="1"/>
</dbReference>
<dbReference type="Gene3D" id="3.30.1140.32">
    <property type="entry name" value="Ribosomal protein S3, C-terminal domain"/>
    <property type="match status" value="1"/>
</dbReference>
<dbReference type="EMBL" id="JAIVGD010000013">
    <property type="protein sequence ID" value="KAH0761641.1"/>
    <property type="molecule type" value="Genomic_DNA"/>
</dbReference>
<evidence type="ECO:0000256" key="9">
    <source>
        <dbReference type="RuleBase" id="RU003624"/>
    </source>
</evidence>
<accession>A0ABQ7VCB5</accession>
<evidence type="ECO:0000256" key="5">
    <source>
        <dbReference type="ARBA" id="ARBA00023128"/>
    </source>
</evidence>
<comment type="caution">
    <text evidence="11">The sequence shown here is derived from an EMBL/GenBank/DDBJ whole genome shotgun (WGS) entry which is preliminary data.</text>
</comment>
<dbReference type="CDD" id="cd01433">
    <property type="entry name" value="Ribosomal_L16_L10e"/>
    <property type="match status" value="1"/>
</dbReference>
<reference evidence="11 12" key="1">
    <citation type="journal article" date="2021" name="bioRxiv">
        <title>Chromosome-scale and haplotype-resolved genome assembly of a tetraploid potato cultivar.</title>
        <authorList>
            <person name="Sun H."/>
            <person name="Jiao W.-B."/>
            <person name="Krause K."/>
            <person name="Campoy J.A."/>
            <person name="Goel M."/>
            <person name="Folz-Donahue K."/>
            <person name="Kukat C."/>
            <person name="Huettel B."/>
            <person name="Schneeberger K."/>
        </authorList>
    </citation>
    <scope>NUCLEOTIDE SEQUENCE [LARGE SCALE GENOMIC DNA]</scope>
    <source>
        <strain evidence="11">SolTubOtavaFocal</strain>
        <tissue evidence="11">Leaves</tissue>
    </source>
</reference>
<gene>
    <name evidence="11" type="ORF">KY290_017714</name>
</gene>
<dbReference type="NCBIfam" id="TIGR01164">
    <property type="entry name" value="rplP_bact"/>
    <property type="match status" value="1"/>
</dbReference>
<dbReference type="InterPro" id="IPR016180">
    <property type="entry name" value="Ribosomal_uL16_dom"/>
</dbReference>
<dbReference type="PROSITE" id="PS00701">
    <property type="entry name" value="RIBOSOMAL_L16_2"/>
    <property type="match status" value="1"/>
</dbReference>
<dbReference type="InterPro" id="IPR018280">
    <property type="entry name" value="Ribosomal_uS3_CS"/>
</dbReference>
<dbReference type="SUPFAM" id="SSF54686">
    <property type="entry name" value="Ribosomal protein L16p/L10e"/>
    <property type="match status" value="1"/>
</dbReference>
<evidence type="ECO:0000256" key="3">
    <source>
        <dbReference type="ARBA" id="ARBA00010761"/>
    </source>
</evidence>
<evidence type="ECO:0000256" key="10">
    <source>
        <dbReference type="RuleBase" id="RU004413"/>
    </source>
</evidence>
<evidence type="ECO:0000256" key="4">
    <source>
        <dbReference type="ARBA" id="ARBA00022980"/>
    </source>
</evidence>
<protein>
    <recommendedName>
        <fullName evidence="7">Large ribosomal subunit protein uL16m</fullName>
    </recommendedName>
    <alternativeName>
        <fullName evidence="8">60S ribosomal protein L16, mitochondrial</fullName>
    </alternativeName>
</protein>
<dbReference type="PRINTS" id="PR00060">
    <property type="entry name" value="RIBOSOMALL16"/>
</dbReference>
<evidence type="ECO:0000256" key="8">
    <source>
        <dbReference type="ARBA" id="ARBA00042582"/>
    </source>
</evidence>
<dbReference type="PANTHER" id="PTHR12220">
    <property type="entry name" value="50S/60S RIBOSOMAL PROTEIN L16"/>
    <property type="match status" value="1"/>
</dbReference>
<name>A0ABQ7VCB5_SOLTU</name>
<evidence type="ECO:0000313" key="12">
    <source>
        <dbReference type="Proteomes" id="UP000826656"/>
    </source>
</evidence>
<dbReference type="InterPro" id="IPR036920">
    <property type="entry name" value="Ribosomal_uL16_sf"/>
</dbReference>
<evidence type="ECO:0000256" key="2">
    <source>
        <dbReference type="ARBA" id="ARBA00008931"/>
    </source>
</evidence>
<dbReference type="Gene3D" id="3.90.1170.10">
    <property type="entry name" value="Ribosomal protein L10e/L16"/>
    <property type="match status" value="1"/>
</dbReference>
<dbReference type="InterPro" id="IPR036419">
    <property type="entry name" value="Ribosomal_S3_C_sf"/>
</dbReference>
<keyword evidence="5" id="KW-0496">Mitochondrion</keyword>
<comment type="subcellular location">
    <subcellularLocation>
        <location evidence="1">Mitochondrion</location>
    </subcellularLocation>
</comment>
<comment type="similarity">
    <text evidence="3 9">Belongs to the universal ribosomal protein uS3 family.</text>
</comment>
<comment type="similarity">
    <text evidence="2 10">Belongs to the universal ribosomal protein uL16 family.</text>
</comment>
<evidence type="ECO:0000313" key="11">
    <source>
        <dbReference type="EMBL" id="KAH0761641.1"/>
    </source>
</evidence>
<keyword evidence="6 9" id="KW-0687">Ribonucleoprotein</keyword>
<dbReference type="InterPro" id="IPR000114">
    <property type="entry name" value="Ribosomal_uL16_bact-type"/>
</dbReference>
<sequence length="443" mass="49983">MVPSSLLKGLCTLATKYDINISILQRLGGAGFRVRSRIHSTQSKRWERLKAACSKLGKIIDFLQKELKPKELQHFPEGLVFDGEREILERTVVRQWMEQWLRWFSWYHITALSEEVTISQLMEVPMCSKSWRRTNEDQNLIKFGLIWKCYDMGEGWDISTTPRWLLCPYPNSSGDNEGDVMMAPTYSEWTSPFNFEAASFVLPFVKGVGKRKRLDNYRADSDPTSKAYGLGHLTKLLMSGIHLHLILFSLASGLGVVKQGVSEIDPDQCRNASFTGAGAEIARTECGKYGKTSRNVFNQKIDYAPAEVSTRYGISGRCSRGCKLDGTQLGFGRYDTKSCRAGRLSYRAIEAARRGIIGHFHRAMSGKFRRNGKIWVRVLEDIPITEKPTEVRMGRGKGNLTGWIARVSRGQILFEMDGVSLSNARQAATLAAHKLCSSTKWTL</sequence>
<dbReference type="InterPro" id="IPR020798">
    <property type="entry name" value="Ribosomal_uL16_CS"/>
</dbReference>
<organism evidence="11 12">
    <name type="scientific">Solanum tuberosum</name>
    <name type="common">Potato</name>
    <dbReference type="NCBI Taxonomy" id="4113"/>
    <lineage>
        <taxon>Eukaryota</taxon>
        <taxon>Viridiplantae</taxon>
        <taxon>Streptophyta</taxon>
        <taxon>Embryophyta</taxon>
        <taxon>Tracheophyta</taxon>
        <taxon>Spermatophyta</taxon>
        <taxon>Magnoliopsida</taxon>
        <taxon>eudicotyledons</taxon>
        <taxon>Gunneridae</taxon>
        <taxon>Pentapetalae</taxon>
        <taxon>asterids</taxon>
        <taxon>lamiids</taxon>
        <taxon>Solanales</taxon>
        <taxon>Solanaceae</taxon>
        <taxon>Solanoideae</taxon>
        <taxon>Solaneae</taxon>
        <taxon>Solanum</taxon>
    </lineage>
</organism>
<keyword evidence="12" id="KW-1185">Reference proteome</keyword>
<dbReference type="PROSITE" id="PS00548">
    <property type="entry name" value="RIBOSOMAL_S3"/>
    <property type="match status" value="1"/>
</dbReference>
<dbReference type="Proteomes" id="UP000826656">
    <property type="component" value="Unassembled WGS sequence"/>
</dbReference>
<dbReference type="Pfam" id="PF00252">
    <property type="entry name" value="Ribosomal_L16"/>
    <property type="match status" value="1"/>
</dbReference>
<evidence type="ECO:0000256" key="6">
    <source>
        <dbReference type="ARBA" id="ARBA00023274"/>
    </source>
</evidence>
<evidence type="ECO:0000256" key="1">
    <source>
        <dbReference type="ARBA" id="ARBA00004173"/>
    </source>
</evidence>
<dbReference type="InterPro" id="IPR047873">
    <property type="entry name" value="Ribosomal_uL16"/>
</dbReference>
<dbReference type="SUPFAM" id="SSF54821">
    <property type="entry name" value="Ribosomal protein S3 C-terminal domain"/>
    <property type="match status" value="1"/>
</dbReference>
<evidence type="ECO:0000256" key="7">
    <source>
        <dbReference type="ARBA" id="ARBA00035302"/>
    </source>
</evidence>
<proteinExistence type="inferred from homology"/>
<keyword evidence="4 9" id="KW-0689">Ribosomal protein</keyword>